<gene>
    <name evidence="2" type="ORF">AMTR_s00003p00261880</name>
</gene>
<feature type="signal peptide" evidence="1">
    <location>
        <begin position="1"/>
        <end position="28"/>
    </location>
</feature>
<dbReference type="OMA" id="CPAKCYK"/>
<dbReference type="PANTHER" id="PTHR34789:SF1">
    <property type="entry name" value="EXPRESSED PROTEIN"/>
    <property type="match status" value="1"/>
</dbReference>
<reference evidence="3" key="1">
    <citation type="journal article" date="2013" name="Science">
        <title>The Amborella genome and the evolution of flowering plants.</title>
        <authorList>
            <consortium name="Amborella Genome Project"/>
        </authorList>
    </citation>
    <scope>NUCLEOTIDE SEQUENCE [LARGE SCALE GENOMIC DNA]</scope>
</reference>
<evidence type="ECO:0008006" key="4">
    <source>
        <dbReference type="Google" id="ProtNLM"/>
    </source>
</evidence>
<evidence type="ECO:0000256" key="1">
    <source>
        <dbReference type="SAM" id="SignalP"/>
    </source>
</evidence>
<dbReference type="AlphaFoldDB" id="W1P0R0"/>
<evidence type="ECO:0000313" key="2">
    <source>
        <dbReference type="EMBL" id="ERN03427.1"/>
    </source>
</evidence>
<dbReference type="PANTHER" id="PTHR34789">
    <property type="entry name" value="EXPRESSED PROTEIN"/>
    <property type="match status" value="1"/>
</dbReference>
<dbReference type="STRING" id="13333.W1P0R0"/>
<feature type="chain" id="PRO_5004806971" description="Glycine-rich protein" evidence="1">
    <location>
        <begin position="29"/>
        <end position="151"/>
    </location>
</feature>
<keyword evidence="1" id="KW-0732">Signal</keyword>
<name>W1P0R0_AMBTC</name>
<protein>
    <recommendedName>
        <fullName evidence="4">Glycine-rich protein</fullName>
    </recommendedName>
</protein>
<evidence type="ECO:0000313" key="3">
    <source>
        <dbReference type="Proteomes" id="UP000017836"/>
    </source>
</evidence>
<sequence>MKTICGVSTAVLLVLAVLAASTLSRAFADVFSDELKKNPGQKRAGNPDPGDFGIPGMGGGFGIPGIGSGWGNGIIGGGYGGGFGGPNGGYSKGGIYRPTVVCSAPGPCYKKKLVCPAKCFKSFSKSGKNYGSGGGGGGCTMDCKKKCVAYC</sequence>
<dbReference type="EMBL" id="KI394358">
    <property type="protein sequence ID" value="ERN03427.1"/>
    <property type="molecule type" value="Genomic_DNA"/>
</dbReference>
<organism evidence="2 3">
    <name type="scientific">Amborella trichopoda</name>
    <dbReference type="NCBI Taxonomy" id="13333"/>
    <lineage>
        <taxon>Eukaryota</taxon>
        <taxon>Viridiplantae</taxon>
        <taxon>Streptophyta</taxon>
        <taxon>Embryophyta</taxon>
        <taxon>Tracheophyta</taxon>
        <taxon>Spermatophyta</taxon>
        <taxon>Magnoliopsida</taxon>
        <taxon>Amborellales</taxon>
        <taxon>Amborellaceae</taxon>
        <taxon>Amborella</taxon>
    </lineage>
</organism>
<dbReference type="Gramene" id="ERN03427">
    <property type="protein sequence ID" value="ERN03427"/>
    <property type="gene ID" value="AMTR_s00003p00261880"/>
</dbReference>
<dbReference type="eggNOG" id="ENOG502S13G">
    <property type="taxonomic scope" value="Eukaryota"/>
</dbReference>
<dbReference type="Proteomes" id="UP000017836">
    <property type="component" value="Unassembled WGS sequence"/>
</dbReference>
<dbReference type="KEGG" id="atr:18431567"/>
<dbReference type="HOGENOM" id="CLU_128469_0_0_1"/>
<accession>W1P0R0</accession>
<keyword evidence="3" id="KW-1185">Reference proteome</keyword>
<proteinExistence type="predicted"/>